<dbReference type="GO" id="GO:0004222">
    <property type="term" value="F:metalloendopeptidase activity"/>
    <property type="evidence" value="ECO:0007669"/>
    <property type="project" value="InterPro"/>
</dbReference>
<dbReference type="InterPro" id="IPR008753">
    <property type="entry name" value="Peptidase_M13_N"/>
</dbReference>
<dbReference type="Gene3D" id="3.40.390.10">
    <property type="entry name" value="Collagenase (Catalytic Domain)"/>
    <property type="match status" value="1"/>
</dbReference>
<evidence type="ECO:0000313" key="4">
    <source>
        <dbReference type="Proteomes" id="UP000054359"/>
    </source>
</evidence>
<dbReference type="PANTHER" id="PTHR11733:SF167">
    <property type="entry name" value="FI17812P1-RELATED"/>
    <property type="match status" value="1"/>
</dbReference>
<name>A0A087U9C6_STEMI</name>
<dbReference type="SUPFAM" id="SSF55486">
    <property type="entry name" value="Metalloproteases ('zincins'), catalytic domain"/>
    <property type="match status" value="1"/>
</dbReference>
<dbReference type="Pfam" id="PF05649">
    <property type="entry name" value="Peptidase_M13_N"/>
    <property type="match status" value="1"/>
</dbReference>
<organism evidence="3 4">
    <name type="scientific">Stegodyphus mimosarum</name>
    <name type="common">African social velvet spider</name>
    <dbReference type="NCBI Taxonomy" id="407821"/>
    <lineage>
        <taxon>Eukaryota</taxon>
        <taxon>Metazoa</taxon>
        <taxon>Ecdysozoa</taxon>
        <taxon>Arthropoda</taxon>
        <taxon>Chelicerata</taxon>
        <taxon>Arachnida</taxon>
        <taxon>Araneae</taxon>
        <taxon>Araneomorphae</taxon>
        <taxon>Entelegynae</taxon>
        <taxon>Eresoidea</taxon>
        <taxon>Eresidae</taxon>
        <taxon>Stegodyphus</taxon>
    </lineage>
</organism>
<sequence>MYVAKFIAVVQHLLCMVPFSSRTLNPDTDIQQRAITDSLVSSREDSSNCLKVEWLNKDSEEAINDPKDIDHLMSSLNVSLDIDVCLTPECVKAAADIANSLDVTADPCNDFYQFACGGWLDNYVFPEQHKADVSVHSELRDDIFLKLRSFLEKDSKEEKPNHIYMLKNMYKSCIDYDGIEDLGILPLLDALKPLGGWPVLEGDSWNAASFDWIDTLGQLRRMGFDHNILMGVSVTKAPAENPYHKAPNHRKSHIITLDQPSFGIARETLLQPPNPTKHRYYEWMLRAANEMGSNPLESEAELGFAAEFEEKL</sequence>
<protein>
    <submittedName>
        <fullName evidence="3">Membrane metallo-endopeptidase-like 1</fullName>
    </submittedName>
</protein>
<dbReference type="InterPro" id="IPR042089">
    <property type="entry name" value="Peptidase_M13_dom_2"/>
</dbReference>
<dbReference type="GO" id="GO:0005886">
    <property type="term" value="C:plasma membrane"/>
    <property type="evidence" value="ECO:0007669"/>
    <property type="project" value="TreeGrafter"/>
</dbReference>
<feature type="domain" description="Peptidase M13 N-terminal" evidence="2">
    <location>
        <begin position="107"/>
        <end position="312"/>
    </location>
</feature>
<evidence type="ECO:0000313" key="3">
    <source>
        <dbReference type="EMBL" id="KFM73965.1"/>
    </source>
</evidence>
<dbReference type="AlphaFoldDB" id="A0A087U9C6"/>
<dbReference type="EMBL" id="KK118838">
    <property type="protein sequence ID" value="KFM73965.1"/>
    <property type="molecule type" value="Genomic_DNA"/>
</dbReference>
<dbReference type="GO" id="GO:0016485">
    <property type="term" value="P:protein processing"/>
    <property type="evidence" value="ECO:0007669"/>
    <property type="project" value="TreeGrafter"/>
</dbReference>
<dbReference type="OMA" id="ITCYRIT"/>
<dbReference type="InterPro" id="IPR024079">
    <property type="entry name" value="MetalloPept_cat_dom_sf"/>
</dbReference>
<gene>
    <name evidence="3" type="ORF">X975_09335</name>
</gene>
<dbReference type="PANTHER" id="PTHR11733">
    <property type="entry name" value="ZINC METALLOPROTEASE FAMILY M13 NEPRILYSIN-RELATED"/>
    <property type="match status" value="1"/>
</dbReference>
<dbReference type="Gene3D" id="1.10.1380.10">
    <property type="entry name" value="Neutral endopeptidase , domain2"/>
    <property type="match status" value="1"/>
</dbReference>
<keyword evidence="4" id="KW-1185">Reference proteome</keyword>
<feature type="non-terminal residue" evidence="3">
    <location>
        <position position="312"/>
    </location>
</feature>
<dbReference type="Proteomes" id="UP000054359">
    <property type="component" value="Unassembled WGS sequence"/>
</dbReference>
<proteinExistence type="inferred from homology"/>
<dbReference type="PROSITE" id="PS51885">
    <property type="entry name" value="NEPRILYSIN"/>
    <property type="match status" value="1"/>
</dbReference>
<comment type="similarity">
    <text evidence="1">Belongs to the peptidase M13 family.</text>
</comment>
<evidence type="ECO:0000256" key="1">
    <source>
        <dbReference type="ARBA" id="ARBA00007357"/>
    </source>
</evidence>
<reference evidence="3 4" key="1">
    <citation type="submission" date="2013-11" db="EMBL/GenBank/DDBJ databases">
        <title>Genome sequencing of Stegodyphus mimosarum.</title>
        <authorList>
            <person name="Bechsgaard J."/>
        </authorList>
    </citation>
    <scope>NUCLEOTIDE SEQUENCE [LARGE SCALE GENOMIC DNA]</scope>
</reference>
<dbReference type="InterPro" id="IPR000718">
    <property type="entry name" value="Peptidase_M13"/>
</dbReference>
<evidence type="ECO:0000259" key="2">
    <source>
        <dbReference type="Pfam" id="PF05649"/>
    </source>
</evidence>
<dbReference type="OrthoDB" id="6514819at2759"/>
<accession>A0A087U9C6</accession>